<dbReference type="GO" id="GO:0006235">
    <property type="term" value="P:dTTP biosynthetic process"/>
    <property type="evidence" value="ECO:0007669"/>
    <property type="project" value="UniProtKB-UniRule"/>
</dbReference>
<dbReference type="PANTHER" id="PTHR10344:SF4">
    <property type="entry name" value="UMP-CMP KINASE 2, MITOCHONDRIAL"/>
    <property type="match status" value="1"/>
</dbReference>
<evidence type="ECO:0000256" key="3">
    <source>
        <dbReference type="ARBA" id="ARBA00022727"/>
    </source>
</evidence>
<keyword evidence="6 8" id="KW-0067">ATP-binding</keyword>
<accession>I4CA29</accession>
<dbReference type="HOGENOM" id="CLU_049131_1_3_7"/>
<proteinExistence type="inferred from homology"/>
<evidence type="ECO:0000256" key="8">
    <source>
        <dbReference type="HAMAP-Rule" id="MF_00165"/>
    </source>
</evidence>
<keyword evidence="3 8" id="KW-0545">Nucleotide biosynthesis</keyword>
<dbReference type="CDD" id="cd01672">
    <property type="entry name" value="TMPK"/>
    <property type="match status" value="1"/>
</dbReference>
<dbReference type="HAMAP" id="MF_00165">
    <property type="entry name" value="Thymidylate_kinase"/>
    <property type="match status" value="1"/>
</dbReference>
<evidence type="ECO:0000256" key="5">
    <source>
        <dbReference type="ARBA" id="ARBA00022777"/>
    </source>
</evidence>
<evidence type="ECO:0000313" key="11">
    <source>
        <dbReference type="Proteomes" id="UP000006055"/>
    </source>
</evidence>
<dbReference type="Gene3D" id="3.40.50.300">
    <property type="entry name" value="P-loop containing nucleotide triphosphate hydrolases"/>
    <property type="match status" value="1"/>
</dbReference>
<dbReference type="STRING" id="706587.Desti_3777"/>
<evidence type="ECO:0000256" key="6">
    <source>
        <dbReference type="ARBA" id="ARBA00022840"/>
    </source>
</evidence>
<dbReference type="GO" id="GO:0006227">
    <property type="term" value="P:dUDP biosynthetic process"/>
    <property type="evidence" value="ECO:0007669"/>
    <property type="project" value="TreeGrafter"/>
</dbReference>
<evidence type="ECO:0000256" key="2">
    <source>
        <dbReference type="ARBA" id="ARBA00022679"/>
    </source>
</evidence>
<organism evidence="10 11">
    <name type="scientific">Desulfomonile tiedjei (strain ATCC 49306 / DSM 6799 / DCB-1)</name>
    <dbReference type="NCBI Taxonomy" id="706587"/>
    <lineage>
        <taxon>Bacteria</taxon>
        <taxon>Pseudomonadati</taxon>
        <taxon>Thermodesulfobacteriota</taxon>
        <taxon>Desulfomonilia</taxon>
        <taxon>Desulfomonilales</taxon>
        <taxon>Desulfomonilaceae</taxon>
        <taxon>Desulfomonile</taxon>
    </lineage>
</organism>
<reference evidence="11" key="1">
    <citation type="submission" date="2012-06" db="EMBL/GenBank/DDBJ databases">
        <title>Complete sequence of chromosome of Desulfomonile tiedjei DSM 6799.</title>
        <authorList>
            <person name="Lucas S."/>
            <person name="Copeland A."/>
            <person name="Lapidus A."/>
            <person name="Glavina del Rio T."/>
            <person name="Dalin E."/>
            <person name="Tice H."/>
            <person name="Bruce D."/>
            <person name="Goodwin L."/>
            <person name="Pitluck S."/>
            <person name="Peters L."/>
            <person name="Ovchinnikova G."/>
            <person name="Zeytun A."/>
            <person name="Lu M."/>
            <person name="Kyrpides N."/>
            <person name="Mavromatis K."/>
            <person name="Ivanova N."/>
            <person name="Brettin T."/>
            <person name="Detter J.C."/>
            <person name="Han C."/>
            <person name="Larimer F."/>
            <person name="Land M."/>
            <person name="Hauser L."/>
            <person name="Markowitz V."/>
            <person name="Cheng J.-F."/>
            <person name="Hugenholtz P."/>
            <person name="Woyke T."/>
            <person name="Wu D."/>
            <person name="Spring S."/>
            <person name="Schroeder M."/>
            <person name="Brambilla E."/>
            <person name="Klenk H.-P."/>
            <person name="Eisen J.A."/>
        </authorList>
    </citation>
    <scope>NUCLEOTIDE SEQUENCE [LARGE SCALE GENOMIC DNA]</scope>
    <source>
        <strain evidence="11">ATCC 49306 / DSM 6799 / DCB-1</strain>
    </source>
</reference>
<name>I4CA29_DESTA</name>
<keyword evidence="5 8" id="KW-0418">Kinase</keyword>
<gene>
    <name evidence="8" type="primary">tmk</name>
    <name evidence="10" type="ordered locus">Desti_3777</name>
</gene>
<feature type="domain" description="Thymidylate kinase-like" evidence="9">
    <location>
        <begin position="16"/>
        <end position="194"/>
    </location>
</feature>
<dbReference type="eggNOG" id="COG0125">
    <property type="taxonomic scope" value="Bacteria"/>
</dbReference>
<dbReference type="PATRIC" id="fig|706587.4.peg.4287"/>
<dbReference type="NCBIfam" id="TIGR00041">
    <property type="entry name" value="DTMP_kinase"/>
    <property type="match status" value="1"/>
</dbReference>
<protein>
    <recommendedName>
        <fullName evidence="8">Thymidylate kinase</fullName>
        <ecNumber evidence="8">2.7.4.9</ecNumber>
    </recommendedName>
    <alternativeName>
        <fullName evidence="8">dTMP kinase</fullName>
    </alternativeName>
</protein>
<sequence>MPRFMHLRKKPWFIVFEGIDGSGKSTQARLLADKLHQADIPVILTAEPSEGPIGCLIRTLRTRPSPEEERQLFTQDRKDHISRVIAPALKNGISVICDRYVYSSVAYQGARGIDPRQILEENRTFALEPDVTFLLRIGVDEALSRICEGRKEAFTIFEAKANLERVAAIYDALDDSHVKKIDASMSPEEIHREILDYLRLAFTNSSA</sequence>
<evidence type="ECO:0000259" key="9">
    <source>
        <dbReference type="Pfam" id="PF02223"/>
    </source>
</evidence>
<dbReference type="SUPFAM" id="SSF52540">
    <property type="entry name" value="P-loop containing nucleoside triphosphate hydrolases"/>
    <property type="match status" value="1"/>
</dbReference>
<evidence type="ECO:0000313" key="10">
    <source>
        <dbReference type="EMBL" id="AFM26420.1"/>
    </source>
</evidence>
<keyword evidence="2 8" id="KW-0808">Transferase</keyword>
<dbReference type="EMBL" id="CP003360">
    <property type="protein sequence ID" value="AFM26420.1"/>
    <property type="molecule type" value="Genomic_DNA"/>
</dbReference>
<dbReference type="InterPro" id="IPR027417">
    <property type="entry name" value="P-loop_NTPase"/>
</dbReference>
<keyword evidence="4 8" id="KW-0547">Nucleotide-binding</keyword>
<dbReference type="OrthoDB" id="9774907at2"/>
<dbReference type="GO" id="GO:0006233">
    <property type="term" value="P:dTDP biosynthetic process"/>
    <property type="evidence" value="ECO:0007669"/>
    <property type="project" value="InterPro"/>
</dbReference>
<dbReference type="GO" id="GO:0005524">
    <property type="term" value="F:ATP binding"/>
    <property type="evidence" value="ECO:0007669"/>
    <property type="project" value="UniProtKB-UniRule"/>
</dbReference>
<dbReference type="EC" id="2.7.4.9" evidence="8"/>
<dbReference type="PROSITE" id="PS01331">
    <property type="entry name" value="THYMIDYLATE_KINASE"/>
    <property type="match status" value="1"/>
</dbReference>
<dbReference type="Pfam" id="PF02223">
    <property type="entry name" value="Thymidylate_kin"/>
    <property type="match status" value="1"/>
</dbReference>
<comment type="function">
    <text evidence="8">Phosphorylation of dTMP to form dTDP in both de novo and salvage pathways of dTTP synthesis.</text>
</comment>
<dbReference type="PANTHER" id="PTHR10344">
    <property type="entry name" value="THYMIDYLATE KINASE"/>
    <property type="match status" value="1"/>
</dbReference>
<dbReference type="GO" id="GO:0005737">
    <property type="term" value="C:cytoplasm"/>
    <property type="evidence" value="ECO:0007669"/>
    <property type="project" value="TreeGrafter"/>
</dbReference>
<comment type="catalytic activity">
    <reaction evidence="7 8">
        <text>dTMP + ATP = dTDP + ADP</text>
        <dbReference type="Rhea" id="RHEA:13517"/>
        <dbReference type="ChEBI" id="CHEBI:30616"/>
        <dbReference type="ChEBI" id="CHEBI:58369"/>
        <dbReference type="ChEBI" id="CHEBI:63528"/>
        <dbReference type="ChEBI" id="CHEBI:456216"/>
        <dbReference type="EC" id="2.7.4.9"/>
    </reaction>
</comment>
<comment type="similarity">
    <text evidence="1 8">Belongs to the thymidylate kinase family.</text>
</comment>
<dbReference type="Proteomes" id="UP000006055">
    <property type="component" value="Chromosome"/>
</dbReference>
<dbReference type="InterPro" id="IPR018095">
    <property type="entry name" value="Thymidylate_kin_CS"/>
</dbReference>
<dbReference type="KEGG" id="dti:Desti_3777"/>
<dbReference type="InterPro" id="IPR039430">
    <property type="entry name" value="Thymidylate_kin-like_dom"/>
</dbReference>
<dbReference type="InterPro" id="IPR018094">
    <property type="entry name" value="Thymidylate_kinase"/>
</dbReference>
<keyword evidence="11" id="KW-1185">Reference proteome</keyword>
<evidence type="ECO:0000256" key="1">
    <source>
        <dbReference type="ARBA" id="ARBA00009776"/>
    </source>
</evidence>
<evidence type="ECO:0000256" key="7">
    <source>
        <dbReference type="ARBA" id="ARBA00048743"/>
    </source>
</evidence>
<feature type="binding site" evidence="8">
    <location>
        <begin position="18"/>
        <end position="25"/>
    </location>
    <ligand>
        <name>ATP</name>
        <dbReference type="ChEBI" id="CHEBI:30616"/>
    </ligand>
</feature>
<dbReference type="RefSeq" id="WP_014811546.1">
    <property type="nucleotide sequence ID" value="NC_018025.1"/>
</dbReference>
<dbReference type="AlphaFoldDB" id="I4CA29"/>
<evidence type="ECO:0000256" key="4">
    <source>
        <dbReference type="ARBA" id="ARBA00022741"/>
    </source>
</evidence>
<dbReference type="GO" id="GO:0004798">
    <property type="term" value="F:dTMP kinase activity"/>
    <property type="evidence" value="ECO:0007669"/>
    <property type="project" value="UniProtKB-UniRule"/>
</dbReference>